<sequence length="135" mass="16001">MFKQAEPIVFFRIIGFSMFIDNSIYDQESLKDSIFKYATEPSIFIGIGRTKEVFNDDILEDVRSKIEEHQKWTYNFIKNLGGLGYYYLIDVNTLDMVIEVLEEVINDRNKDDIDDLGLTRLNGVYYVLLRYRQIF</sequence>
<dbReference type="AlphaFoldDB" id="D2TEC5"/>
<dbReference type="RefSeq" id="WP_025478757.1">
    <property type="nucleotide sequence ID" value="NZ_JBMOUU010000106.1"/>
</dbReference>
<reference evidence="1" key="1">
    <citation type="journal article" date="2010" name="J. Antimicrob. Chemother.">
        <title>Tn1546 is part of a larger plasmid-encoded genetic unit horizontally disseminated among clonal Enterococcus faecium lineages.</title>
        <authorList>
            <person name="Sletvold H."/>
            <person name="Johnsen P.J."/>
            <person name="Wikmark O.G."/>
            <person name="Simonsen G.S."/>
            <person name="Sundsfjord A."/>
            <person name="Nielsen K.M."/>
        </authorList>
    </citation>
    <scope>NUCLEOTIDE SEQUENCE</scope>
    <source>
        <strain evidence="1">399/F98/A4</strain>
        <plasmid evidence="1">pVEF4</plasmid>
    </source>
</reference>
<name>D2TEC5_ENTFC</name>
<accession>D2TEC5</accession>
<geneLocation type="plasmid" evidence="1">
    <name>pVEF4</name>
</geneLocation>
<organism evidence="1">
    <name type="scientific">Enterococcus faecium</name>
    <name type="common">Streptococcus faecium</name>
    <dbReference type="NCBI Taxonomy" id="1352"/>
    <lineage>
        <taxon>Bacteria</taxon>
        <taxon>Bacillati</taxon>
        <taxon>Bacillota</taxon>
        <taxon>Bacilli</taxon>
        <taxon>Lactobacillales</taxon>
        <taxon>Enterococcaceae</taxon>
        <taxon>Enterococcus</taxon>
    </lineage>
</organism>
<evidence type="ECO:0000313" key="1">
    <source>
        <dbReference type="EMBL" id="CAZ67062.1"/>
    </source>
</evidence>
<protein>
    <submittedName>
        <fullName evidence="1">Uncharacterized protein</fullName>
    </submittedName>
</protein>
<dbReference type="EMBL" id="FN424376">
    <property type="protein sequence ID" value="CAZ67062.1"/>
    <property type="molecule type" value="Genomic_DNA"/>
</dbReference>
<proteinExistence type="predicted"/>
<keyword evidence="1" id="KW-0614">Plasmid</keyword>